<keyword evidence="1" id="KW-0472">Membrane</keyword>
<dbReference type="RefSeq" id="XP_040778200.1">
    <property type="nucleotide sequence ID" value="XM_040915454.1"/>
</dbReference>
<dbReference type="EMBL" id="MU032346">
    <property type="protein sequence ID" value="KAF3767239.1"/>
    <property type="molecule type" value="Genomic_DNA"/>
</dbReference>
<reference evidence="2" key="1">
    <citation type="journal article" date="2020" name="Phytopathology">
        <title>Genome sequence of the chestnut blight fungus Cryphonectria parasitica EP155: A fundamental resource for an archetypical invasive plant pathogen.</title>
        <authorList>
            <person name="Crouch J.A."/>
            <person name="Dawe A."/>
            <person name="Aerts A."/>
            <person name="Barry K."/>
            <person name="Churchill A.C.L."/>
            <person name="Grimwood J."/>
            <person name="Hillman B."/>
            <person name="Milgroom M.G."/>
            <person name="Pangilinan J."/>
            <person name="Smith M."/>
            <person name="Salamov A."/>
            <person name="Schmutz J."/>
            <person name="Yadav J."/>
            <person name="Grigoriev I.V."/>
            <person name="Nuss D."/>
        </authorList>
    </citation>
    <scope>NUCLEOTIDE SEQUENCE</scope>
    <source>
        <strain evidence="2">EP155</strain>
    </source>
</reference>
<feature type="non-terminal residue" evidence="2">
    <location>
        <position position="77"/>
    </location>
</feature>
<dbReference type="Proteomes" id="UP000803844">
    <property type="component" value="Unassembled WGS sequence"/>
</dbReference>
<protein>
    <submittedName>
        <fullName evidence="2">Uncharacterized protein</fullName>
    </submittedName>
</protein>
<evidence type="ECO:0000313" key="3">
    <source>
        <dbReference type="Proteomes" id="UP000803844"/>
    </source>
</evidence>
<proteinExistence type="predicted"/>
<organism evidence="2 3">
    <name type="scientific">Cryphonectria parasitica (strain ATCC 38755 / EP155)</name>
    <dbReference type="NCBI Taxonomy" id="660469"/>
    <lineage>
        <taxon>Eukaryota</taxon>
        <taxon>Fungi</taxon>
        <taxon>Dikarya</taxon>
        <taxon>Ascomycota</taxon>
        <taxon>Pezizomycotina</taxon>
        <taxon>Sordariomycetes</taxon>
        <taxon>Sordariomycetidae</taxon>
        <taxon>Diaporthales</taxon>
        <taxon>Cryphonectriaceae</taxon>
        <taxon>Cryphonectria-Endothia species complex</taxon>
        <taxon>Cryphonectria</taxon>
    </lineage>
</organism>
<comment type="caution">
    <text evidence="2">The sequence shown here is derived from an EMBL/GenBank/DDBJ whole genome shotgun (WGS) entry which is preliminary data.</text>
</comment>
<evidence type="ECO:0000313" key="2">
    <source>
        <dbReference type="EMBL" id="KAF3767239.1"/>
    </source>
</evidence>
<keyword evidence="1" id="KW-1133">Transmembrane helix</keyword>
<name>A0A9P5CQ79_CRYP1</name>
<keyword evidence="3" id="KW-1185">Reference proteome</keyword>
<dbReference type="GeneID" id="63832583"/>
<gene>
    <name evidence="2" type="ORF">M406DRAFT_20117</name>
</gene>
<feature type="transmembrane region" description="Helical" evidence="1">
    <location>
        <begin position="6"/>
        <end position="28"/>
    </location>
</feature>
<dbReference type="AlphaFoldDB" id="A0A9P5CQ79"/>
<evidence type="ECO:0000256" key="1">
    <source>
        <dbReference type="SAM" id="Phobius"/>
    </source>
</evidence>
<dbReference type="OrthoDB" id="4844401at2759"/>
<feature type="non-terminal residue" evidence="2">
    <location>
        <position position="1"/>
    </location>
</feature>
<feature type="transmembrane region" description="Helical" evidence="1">
    <location>
        <begin position="49"/>
        <end position="71"/>
    </location>
</feature>
<keyword evidence="1" id="KW-0812">Transmembrane</keyword>
<accession>A0A9P5CQ79</accession>
<sequence length="77" mass="8553">LLFGCNVAALQTFLVTRTIAMASVTALYKAAGSVWESKAARRLRKKLEFEFFVLILGCGNGFCLMIFWPGWMLVGFA</sequence>